<evidence type="ECO:0000313" key="1">
    <source>
        <dbReference type="EMBL" id="CAG8593930.1"/>
    </source>
</evidence>
<accession>A0A9N9CBG1</accession>
<protein>
    <submittedName>
        <fullName evidence="1">200_t:CDS:1</fullName>
    </submittedName>
</protein>
<dbReference type="Proteomes" id="UP000789508">
    <property type="component" value="Unassembled WGS sequence"/>
</dbReference>
<feature type="non-terminal residue" evidence="1">
    <location>
        <position position="1"/>
    </location>
</feature>
<proteinExistence type="predicted"/>
<name>A0A9N9CBG1_9GLOM</name>
<gene>
    <name evidence="1" type="ORF">ALEPTO_LOCUS7828</name>
</gene>
<keyword evidence="2" id="KW-1185">Reference proteome</keyword>
<reference evidence="1" key="1">
    <citation type="submission" date="2021-06" db="EMBL/GenBank/DDBJ databases">
        <authorList>
            <person name="Kallberg Y."/>
            <person name="Tangrot J."/>
            <person name="Rosling A."/>
        </authorList>
    </citation>
    <scope>NUCLEOTIDE SEQUENCE</scope>
    <source>
        <strain evidence="1">FL130A</strain>
    </source>
</reference>
<dbReference type="EMBL" id="CAJVPS010003747">
    <property type="protein sequence ID" value="CAG8593930.1"/>
    <property type="molecule type" value="Genomic_DNA"/>
</dbReference>
<sequence>LAGVQRKYANDDDKSCAATLGKQIRKVKASLRKRCNARL</sequence>
<comment type="caution">
    <text evidence="1">The sequence shown here is derived from an EMBL/GenBank/DDBJ whole genome shotgun (WGS) entry which is preliminary data.</text>
</comment>
<organism evidence="1 2">
    <name type="scientific">Ambispora leptoticha</name>
    <dbReference type="NCBI Taxonomy" id="144679"/>
    <lineage>
        <taxon>Eukaryota</taxon>
        <taxon>Fungi</taxon>
        <taxon>Fungi incertae sedis</taxon>
        <taxon>Mucoromycota</taxon>
        <taxon>Glomeromycotina</taxon>
        <taxon>Glomeromycetes</taxon>
        <taxon>Archaeosporales</taxon>
        <taxon>Ambisporaceae</taxon>
        <taxon>Ambispora</taxon>
    </lineage>
</organism>
<evidence type="ECO:0000313" key="2">
    <source>
        <dbReference type="Proteomes" id="UP000789508"/>
    </source>
</evidence>
<dbReference type="AlphaFoldDB" id="A0A9N9CBG1"/>